<evidence type="ECO:0000313" key="7">
    <source>
        <dbReference type="EMBL" id="WAH38800.1"/>
    </source>
</evidence>
<evidence type="ECO:0000256" key="3">
    <source>
        <dbReference type="ARBA" id="ARBA00022676"/>
    </source>
</evidence>
<dbReference type="Gene3D" id="3.40.50.2000">
    <property type="entry name" value="Glycogen Phosphorylase B"/>
    <property type="match status" value="1"/>
</dbReference>
<keyword evidence="4" id="KW-0808">Transferase</keyword>
<evidence type="ECO:0000256" key="1">
    <source>
        <dbReference type="ARBA" id="ARBA00004370"/>
    </source>
</evidence>
<accession>A0ABY6Z7T3</accession>
<dbReference type="SUPFAM" id="SSF53756">
    <property type="entry name" value="UDP-Glycosyltransferase/glycogen phosphorylase"/>
    <property type="match status" value="1"/>
</dbReference>
<gene>
    <name evidence="7" type="ORF">NZD86_10140</name>
</gene>
<evidence type="ECO:0000256" key="4">
    <source>
        <dbReference type="ARBA" id="ARBA00022679"/>
    </source>
</evidence>
<protein>
    <submittedName>
        <fullName evidence="7">Galactosyldiacylglycerol synthase</fullName>
    </submittedName>
</protein>
<evidence type="ECO:0000259" key="6">
    <source>
        <dbReference type="Pfam" id="PF06925"/>
    </source>
</evidence>
<organism evidence="7 8">
    <name type="scientific">Alicyclobacillus dauci</name>
    <dbReference type="NCBI Taxonomy" id="1475485"/>
    <lineage>
        <taxon>Bacteria</taxon>
        <taxon>Bacillati</taxon>
        <taxon>Bacillota</taxon>
        <taxon>Bacilli</taxon>
        <taxon>Bacillales</taxon>
        <taxon>Alicyclobacillaceae</taxon>
        <taxon>Alicyclobacillus</taxon>
    </lineage>
</organism>
<feature type="domain" description="Glycosyl transferase family 28 C-terminal" evidence="5">
    <location>
        <begin position="201"/>
        <end position="328"/>
    </location>
</feature>
<sequence>MRVLLMYASFGDGHLQVANAMAHVLETEHGAEVIRVDSFRQTNGLMARMNEWLYESLTQFAPGLYGMSYTLTRNLSPNHPLWGLLALFSRAASWRELRRHKPDIVVQLFPDHAMARLPKDLEVTPFLATVCTDFAVHSRWFHRNTNLYILPSDVSFQAAKRFLARMTNRDVVVTGLPVREQFMSCQLNSQLPRPTIIVSAGGRGVFPNLREVVRCLLNSFPNHGVSVLCGRNERMREQLEEMATSTGERERLNAVGYTDNIASWIQQADFAVAKAGGISIAECLCSGTPMLFYKPQAGQELGNAIMVEQMGAARVAKSIRQFESIVQSFRGEHLNNMRDACYQHACPSAAVATVTAILSKWEEPQH</sequence>
<name>A0ABY6Z7T3_9BACL</name>
<dbReference type="PANTHER" id="PTHR43025">
    <property type="entry name" value="MONOGALACTOSYLDIACYLGLYCEROL SYNTHASE"/>
    <property type="match status" value="1"/>
</dbReference>
<dbReference type="Pfam" id="PF06925">
    <property type="entry name" value="MGDG_synth"/>
    <property type="match status" value="1"/>
</dbReference>
<feature type="domain" description="Diacylglycerol glucosyltransferase N-terminal" evidence="6">
    <location>
        <begin position="14"/>
        <end position="178"/>
    </location>
</feature>
<dbReference type="InterPro" id="IPR009695">
    <property type="entry name" value="Diacylglyc_glucosyltr_N"/>
</dbReference>
<proteinExistence type="inferred from homology"/>
<dbReference type="PANTHER" id="PTHR43025:SF3">
    <property type="entry name" value="MONOGALACTOSYLDIACYLGLYCEROL SYNTHASE 1, CHLOROPLASTIC"/>
    <property type="match status" value="1"/>
</dbReference>
<evidence type="ECO:0000313" key="8">
    <source>
        <dbReference type="Proteomes" id="UP001164803"/>
    </source>
</evidence>
<keyword evidence="3" id="KW-0328">Glycosyltransferase</keyword>
<dbReference type="Pfam" id="PF04101">
    <property type="entry name" value="Glyco_tran_28_C"/>
    <property type="match status" value="1"/>
</dbReference>
<comment type="subcellular location">
    <subcellularLocation>
        <location evidence="1">Membrane</location>
    </subcellularLocation>
</comment>
<dbReference type="RefSeq" id="WP_268046392.1">
    <property type="nucleotide sequence ID" value="NZ_CP104064.1"/>
</dbReference>
<dbReference type="InterPro" id="IPR007235">
    <property type="entry name" value="Glyco_trans_28_C"/>
</dbReference>
<evidence type="ECO:0000259" key="5">
    <source>
        <dbReference type="Pfam" id="PF04101"/>
    </source>
</evidence>
<reference evidence="7" key="1">
    <citation type="submission" date="2022-08" db="EMBL/GenBank/DDBJ databases">
        <title>Alicyclobacillus dauci DSM2870, complete genome.</title>
        <authorList>
            <person name="Wang Q."/>
            <person name="Cai R."/>
            <person name="Wang Z."/>
        </authorList>
    </citation>
    <scope>NUCLEOTIDE SEQUENCE</scope>
    <source>
        <strain evidence="7">DSM 28700</strain>
    </source>
</reference>
<dbReference type="EMBL" id="CP104064">
    <property type="protein sequence ID" value="WAH38800.1"/>
    <property type="molecule type" value="Genomic_DNA"/>
</dbReference>
<evidence type="ECO:0000256" key="2">
    <source>
        <dbReference type="ARBA" id="ARBA00006962"/>
    </source>
</evidence>
<keyword evidence="8" id="KW-1185">Reference proteome</keyword>
<dbReference type="InterPro" id="IPR050519">
    <property type="entry name" value="Glycosyltransf_28_UgtP"/>
</dbReference>
<dbReference type="Proteomes" id="UP001164803">
    <property type="component" value="Chromosome"/>
</dbReference>
<comment type="similarity">
    <text evidence="2">Belongs to the glycosyltransferase 28 family.</text>
</comment>